<reference evidence="3" key="1">
    <citation type="submission" date="2014-08" db="EMBL/GenBank/DDBJ databases">
        <authorList>
            <person name="Edwards T."/>
        </authorList>
    </citation>
    <scope>NUCLEOTIDE SEQUENCE [LARGE SCALE GENOMIC DNA]</scope>
</reference>
<protein>
    <submittedName>
        <fullName evidence="2">Uncharacterized protein</fullName>
    </submittedName>
</protein>
<feature type="region of interest" description="Disordered" evidence="1">
    <location>
        <begin position="1"/>
        <end position="26"/>
    </location>
</feature>
<evidence type="ECO:0000313" key="3">
    <source>
        <dbReference type="Proteomes" id="UP000182888"/>
    </source>
</evidence>
<proteinExistence type="predicted"/>
<dbReference type="EMBL" id="CCND01000010">
    <property type="protein sequence ID" value="CDX53851.1"/>
    <property type="molecule type" value="Genomic_DNA"/>
</dbReference>
<evidence type="ECO:0000256" key="1">
    <source>
        <dbReference type="SAM" id="MobiDB-lite"/>
    </source>
</evidence>
<gene>
    <name evidence="2" type="ORF">MPL1032_180199</name>
</gene>
<name>A0A0K2VTX7_MESPL</name>
<dbReference type="Proteomes" id="UP000182888">
    <property type="component" value="Unassembled WGS sequence"/>
</dbReference>
<evidence type="ECO:0000313" key="2">
    <source>
        <dbReference type="EMBL" id="CDX53851.1"/>
    </source>
</evidence>
<dbReference type="AlphaFoldDB" id="A0A0K2VTX7"/>
<sequence>MKASVAGTRRSASAMTHGKAPEEPATTIPHYDKEAASIAFFSHVTGYVTVLGRIAKASNVDPCDLIRPSP</sequence>
<accession>A0A0K2VTX7</accession>
<organism evidence="2 3">
    <name type="scientific">Mesorhizobium plurifarium</name>
    <dbReference type="NCBI Taxonomy" id="69974"/>
    <lineage>
        <taxon>Bacteria</taxon>
        <taxon>Pseudomonadati</taxon>
        <taxon>Pseudomonadota</taxon>
        <taxon>Alphaproteobacteria</taxon>
        <taxon>Hyphomicrobiales</taxon>
        <taxon>Phyllobacteriaceae</taxon>
        <taxon>Mesorhizobium</taxon>
    </lineage>
</organism>